<accession>A0ABM9P3X0</accession>
<evidence type="ECO:0000313" key="3">
    <source>
        <dbReference type="Proteomes" id="UP001497416"/>
    </source>
</evidence>
<sequence>MKELRSTKILLFVLVSLISMKSIRSQNIESKIDKLVSKTYTENDPGIALLVSKNGVPLYRKTFGRSNLELNSNIKLETVFEIGSLTKQFTAVSILILEERGKLKLDDNITKYFPNYPINGNTITIHNLLNHTSGIRGRTPVSNKKMMAIDMKVEELIEYIKKQPFKFNSGNQFSYSNSGYIILGRIIEIITGTSYESFIENNIFKKLKMNNSRYGNNKEIVKNRASGYQFNGKEYTNAPYISMSLHYAAGSLLSTVDDLLIWQNALNSNVLIKQSNLIKATNGSILKNGKRIPYGYGWYSRKINNSDAITHGGATSGFMSNSIYLKDEKVSIIALTNCYCKEKKDIQKITFKIATLFAEKKSDKDINEVQLSKNKLSKWVGTYRLNNNTHITIELNNDSLYGYNTYKKNIKHKLIPLTENDFTFENKKFDFHFMISENGEKKLKMSSGNRSLYGTIVK</sequence>
<comment type="caution">
    <text evidence="2">The sequence shown here is derived from an EMBL/GenBank/DDBJ whole genome shotgun (WGS) entry which is preliminary data.</text>
</comment>
<keyword evidence="3" id="KW-1185">Reference proteome</keyword>
<dbReference type="Proteomes" id="UP001497416">
    <property type="component" value="Unassembled WGS sequence"/>
</dbReference>
<evidence type="ECO:0000313" key="2">
    <source>
        <dbReference type="EMBL" id="CAL2089543.1"/>
    </source>
</evidence>
<evidence type="ECO:0000259" key="1">
    <source>
        <dbReference type="Pfam" id="PF00144"/>
    </source>
</evidence>
<dbReference type="EMBL" id="CAXIXY010000005">
    <property type="protein sequence ID" value="CAL2089543.1"/>
    <property type="molecule type" value="Genomic_DNA"/>
</dbReference>
<organism evidence="2 3">
    <name type="scientific">Tenacibaculum platacis</name>
    <dbReference type="NCBI Taxonomy" id="3137852"/>
    <lineage>
        <taxon>Bacteria</taxon>
        <taxon>Pseudomonadati</taxon>
        <taxon>Bacteroidota</taxon>
        <taxon>Flavobacteriia</taxon>
        <taxon>Flavobacteriales</taxon>
        <taxon>Flavobacteriaceae</taxon>
        <taxon>Tenacibaculum</taxon>
    </lineage>
</organism>
<keyword evidence="2" id="KW-0378">Hydrolase</keyword>
<name>A0ABM9P3X0_9FLAO</name>
<dbReference type="RefSeq" id="WP_348712746.1">
    <property type="nucleotide sequence ID" value="NZ_CAXIXY010000005.1"/>
</dbReference>
<keyword evidence="2" id="KW-0121">Carboxypeptidase</keyword>
<keyword evidence="2" id="KW-0645">Protease</keyword>
<dbReference type="InterPro" id="IPR001466">
    <property type="entry name" value="Beta-lactam-related"/>
</dbReference>
<dbReference type="InterPro" id="IPR012338">
    <property type="entry name" value="Beta-lactam/transpept-like"/>
</dbReference>
<dbReference type="Gene3D" id="3.40.710.10">
    <property type="entry name" value="DD-peptidase/beta-lactamase superfamily"/>
    <property type="match status" value="1"/>
</dbReference>
<dbReference type="PANTHER" id="PTHR46825:SF9">
    <property type="entry name" value="BETA-LACTAMASE-RELATED DOMAIN-CONTAINING PROTEIN"/>
    <property type="match status" value="1"/>
</dbReference>
<protein>
    <submittedName>
        <fullName evidence="2">D-alanyl-D-alanine carboxypeptidase</fullName>
        <ecNumber evidence="2">3.4.16.4</ecNumber>
    </submittedName>
</protein>
<dbReference type="InterPro" id="IPR050491">
    <property type="entry name" value="AmpC-like"/>
</dbReference>
<proteinExistence type="predicted"/>
<dbReference type="Pfam" id="PF00144">
    <property type="entry name" value="Beta-lactamase"/>
    <property type="match status" value="1"/>
</dbReference>
<dbReference type="GO" id="GO:0009002">
    <property type="term" value="F:serine-type D-Ala-D-Ala carboxypeptidase activity"/>
    <property type="evidence" value="ECO:0007669"/>
    <property type="project" value="UniProtKB-EC"/>
</dbReference>
<dbReference type="SUPFAM" id="SSF56601">
    <property type="entry name" value="beta-lactamase/transpeptidase-like"/>
    <property type="match status" value="1"/>
</dbReference>
<feature type="domain" description="Beta-lactamase-related" evidence="1">
    <location>
        <begin position="44"/>
        <end position="338"/>
    </location>
</feature>
<reference evidence="2 3" key="1">
    <citation type="submission" date="2024-05" db="EMBL/GenBank/DDBJ databases">
        <authorList>
            <person name="Duchaud E."/>
        </authorList>
    </citation>
    <scope>NUCLEOTIDE SEQUENCE [LARGE SCALE GENOMIC DNA]</scope>
    <source>
        <strain evidence="2">Ena-SAMPLE-TAB-13-05-2024-13:56:06:370-140302</strain>
    </source>
</reference>
<gene>
    <name evidence="2" type="ORF">T190607A01A_30343</name>
</gene>
<dbReference type="PANTHER" id="PTHR46825">
    <property type="entry name" value="D-ALANYL-D-ALANINE-CARBOXYPEPTIDASE/ENDOPEPTIDASE AMPH"/>
    <property type="match status" value="1"/>
</dbReference>
<dbReference type="EC" id="3.4.16.4" evidence="2"/>